<sequence length="74" mass="7667">MALGTGHVLAGHSGFIKILVLAIALTASLFATNFKFTVIIASQFVAGSLSWAGIIQGHVSSTPTVSLVFTTFMV</sequence>
<keyword evidence="1" id="KW-0812">Transmembrane</keyword>
<keyword evidence="1" id="KW-0472">Membrane</keyword>
<evidence type="ECO:0000313" key="3">
    <source>
        <dbReference type="Proteomes" id="UP000053257"/>
    </source>
</evidence>
<organism evidence="2 3">
    <name type="scientific">Phlebiopsis gigantea (strain 11061_1 CR5-6)</name>
    <name type="common">White-rot fungus</name>
    <name type="synonym">Peniophora gigantea</name>
    <dbReference type="NCBI Taxonomy" id="745531"/>
    <lineage>
        <taxon>Eukaryota</taxon>
        <taxon>Fungi</taxon>
        <taxon>Dikarya</taxon>
        <taxon>Basidiomycota</taxon>
        <taxon>Agaricomycotina</taxon>
        <taxon>Agaricomycetes</taxon>
        <taxon>Polyporales</taxon>
        <taxon>Phanerochaetaceae</taxon>
        <taxon>Phlebiopsis</taxon>
    </lineage>
</organism>
<name>A0A0C3S6U1_PHLG1</name>
<keyword evidence="3" id="KW-1185">Reference proteome</keyword>
<protein>
    <submittedName>
        <fullName evidence="2">Uncharacterized protein</fullName>
    </submittedName>
</protein>
<feature type="transmembrane region" description="Helical" evidence="1">
    <location>
        <begin position="15"/>
        <end position="34"/>
    </location>
</feature>
<dbReference type="Proteomes" id="UP000053257">
    <property type="component" value="Unassembled WGS sequence"/>
</dbReference>
<dbReference type="AlphaFoldDB" id="A0A0C3S6U1"/>
<evidence type="ECO:0000256" key="1">
    <source>
        <dbReference type="SAM" id="Phobius"/>
    </source>
</evidence>
<proteinExistence type="predicted"/>
<reference evidence="2 3" key="1">
    <citation type="journal article" date="2014" name="PLoS Genet.">
        <title>Analysis of the Phlebiopsis gigantea genome, transcriptome and secretome provides insight into its pioneer colonization strategies of wood.</title>
        <authorList>
            <person name="Hori C."/>
            <person name="Ishida T."/>
            <person name="Igarashi K."/>
            <person name="Samejima M."/>
            <person name="Suzuki H."/>
            <person name="Master E."/>
            <person name="Ferreira P."/>
            <person name="Ruiz-Duenas F.J."/>
            <person name="Held B."/>
            <person name="Canessa P."/>
            <person name="Larrondo L.F."/>
            <person name="Schmoll M."/>
            <person name="Druzhinina I.S."/>
            <person name="Kubicek C.P."/>
            <person name="Gaskell J.A."/>
            <person name="Kersten P."/>
            <person name="St John F."/>
            <person name="Glasner J."/>
            <person name="Sabat G."/>
            <person name="Splinter BonDurant S."/>
            <person name="Syed K."/>
            <person name="Yadav J."/>
            <person name="Mgbeahuruike A.C."/>
            <person name="Kovalchuk A."/>
            <person name="Asiegbu F.O."/>
            <person name="Lackner G."/>
            <person name="Hoffmeister D."/>
            <person name="Rencoret J."/>
            <person name="Gutierrez A."/>
            <person name="Sun H."/>
            <person name="Lindquist E."/>
            <person name="Barry K."/>
            <person name="Riley R."/>
            <person name="Grigoriev I.V."/>
            <person name="Henrissat B."/>
            <person name="Kues U."/>
            <person name="Berka R.M."/>
            <person name="Martinez A.T."/>
            <person name="Covert S.F."/>
            <person name="Blanchette R.A."/>
            <person name="Cullen D."/>
        </authorList>
    </citation>
    <scope>NUCLEOTIDE SEQUENCE [LARGE SCALE GENOMIC DNA]</scope>
    <source>
        <strain evidence="2 3">11061_1 CR5-6</strain>
    </source>
</reference>
<evidence type="ECO:0000313" key="2">
    <source>
        <dbReference type="EMBL" id="KIP04300.1"/>
    </source>
</evidence>
<keyword evidence="1" id="KW-1133">Transmembrane helix</keyword>
<dbReference type="EMBL" id="KN840579">
    <property type="protein sequence ID" value="KIP04300.1"/>
    <property type="molecule type" value="Genomic_DNA"/>
</dbReference>
<dbReference type="HOGENOM" id="CLU_2688634_0_0_1"/>
<accession>A0A0C3S6U1</accession>
<gene>
    <name evidence="2" type="ORF">PHLGIDRAFT_201276</name>
</gene>